<dbReference type="InParanoid" id="E2A5X7"/>
<name>E2A5X7_CAMFO</name>
<proteinExistence type="predicted"/>
<evidence type="ECO:0000313" key="1">
    <source>
        <dbReference type="EMBL" id="EFN71158.1"/>
    </source>
</evidence>
<evidence type="ECO:0000313" key="2">
    <source>
        <dbReference type="Proteomes" id="UP000000311"/>
    </source>
</evidence>
<organism evidence="2">
    <name type="scientific">Camponotus floridanus</name>
    <name type="common">Florida carpenter ant</name>
    <dbReference type="NCBI Taxonomy" id="104421"/>
    <lineage>
        <taxon>Eukaryota</taxon>
        <taxon>Metazoa</taxon>
        <taxon>Ecdysozoa</taxon>
        <taxon>Arthropoda</taxon>
        <taxon>Hexapoda</taxon>
        <taxon>Insecta</taxon>
        <taxon>Pterygota</taxon>
        <taxon>Neoptera</taxon>
        <taxon>Endopterygota</taxon>
        <taxon>Hymenoptera</taxon>
        <taxon>Apocrita</taxon>
        <taxon>Aculeata</taxon>
        <taxon>Formicoidea</taxon>
        <taxon>Formicidae</taxon>
        <taxon>Formicinae</taxon>
        <taxon>Camponotus</taxon>
    </lineage>
</organism>
<keyword evidence="2" id="KW-1185">Reference proteome</keyword>
<gene>
    <name evidence="1" type="ORF">EAG_05395</name>
</gene>
<dbReference type="EMBL" id="GL437072">
    <property type="protein sequence ID" value="EFN71158.1"/>
    <property type="molecule type" value="Genomic_DNA"/>
</dbReference>
<accession>E2A5X7</accession>
<dbReference type="AlphaFoldDB" id="E2A5X7"/>
<sequence length="357" mass="41315">MPCQTPVGECSSWKRQRENERLDWETTRKVMLTTYVAYNNKEPYTRRHLRKSPDLPLVRTITLTMRLSAQTVAVLCGGNSNLHETLGCTGVIKSPFPAGRSQVGWYAYLMPRRHVEGTKGSRPAPRLALPRRLVFPCLSKLCPYSLTSRSHSRSISHSRHSSASPPLLGLMPRSQYSTLQAPRRRFSDASVYKFIHMMLYCKVLRVAARENRRQEETFVLKHVRVLKVLRSRLLPILLPDKGYSLVKERLTPQWIVYLPRPLRLRQFTRTNFTISAQEAQQFRVFHDYARVQPYVVSEDASGLRCAHTHTRSRGLRILALTISHVNLLHFPLYTPTAKERRRKTQCLNAILGIRYKL</sequence>
<reference evidence="1 2" key="1">
    <citation type="journal article" date="2010" name="Science">
        <title>Genomic comparison of the ants Camponotus floridanus and Harpegnathos saltator.</title>
        <authorList>
            <person name="Bonasio R."/>
            <person name="Zhang G."/>
            <person name="Ye C."/>
            <person name="Mutti N.S."/>
            <person name="Fang X."/>
            <person name="Qin N."/>
            <person name="Donahue G."/>
            <person name="Yang P."/>
            <person name="Li Q."/>
            <person name="Li C."/>
            <person name="Zhang P."/>
            <person name="Huang Z."/>
            <person name="Berger S.L."/>
            <person name="Reinberg D."/>
            <person name="Wang J."/>
            <person name="Liebig J."/>
        </authorList>
    </citation>
    <scope>NUCLEOTIDE SEQUENCE [LARGE SCALE GENOMIC DNA]</scope>
    <source>
        <strain evidence="2">C129</strain>
    </source>
</reference>
<dbReference type="Proteomes" id="UP000000311">
    <property type="component" value="Unassembled WGS sequence"/>
</dbReference>
<protein>
    <submittedName>
        <fullName evidence="1">Uncharacterized protein</fullName>
    </submittedName>
</protein>